<accession>A0A1B6KX10</accession>
<protein>
    <submittedName>
        <fullName evidence="2">Uncharacterized protein</fullName>
    </submittedName>
</protein>
<name>A0A1B6KX10_9HEMI</name>
<dbReference type="AlphaFoldDB" id="A0A1B6KX10"/>
<dbReference type="EMBL" id="GEBQ01023999">
    <property type="protein sequence ID" value="JAT15978.1"/>
    <property type="molecule type" value="Transcribed_RNA"/>
</dbReference>
<organism evidence="2">
    <name type="scientific">Graphocephala atropunctata</name>
    <dbReference type="NCBI Taxonomy" id="36148"/>
    <lineage>
        <taxon>Eukaryota</taxon>
        <taxon>Metazoa</taxon>
        <taxon>Ecdysozoa</taxon>
        <taxon>Arthropoda</taxon>
        <taxon>Hexapoda</taxon>
        <taxon>Insecta</taxon>
        <taxon>Pterygota</taxon>
        <taxon>Neoptera</taxon>
        <taxon>Paraneoptera</taxon>
        <taxon>Hemiptera</taxon>
        <taxon>Auchenorrhyncha</taxon>
        <taxon>Membracoidea</taxon>
        <taxon>Cicadellidae</taxon>
        <taxon>Cicadellinae</taxon>
        <taxon>Cicadellini</taxon>
        <taxon>Graphocephala</taxon>
    </lineage>
</organism>
<gene>
    <name evidence="3" type="ORF">g.54467</name>
    <name evidence="2" type="ORF">g.54468</name>
</gene>
<feature type="non-terminal residue" evidence="2">
    <location>
        <position position="102"/>
    </location>
</feature>
<proteinExistence type="predicted"/>
<evidence type="ECO:0000256" key="1">
    <source>
        <dbReference type="SAM" id="MobiDB-lite"/>
    </source>
</evidence>
<feature type="region of interest" description="Disordered" evidence="1">
    <location>
        <begin position="50"/>
        <end position="87"/>
    </location>
</feature>
<dbReference type="EMBL" id="GEBQ01021813">
    <property type="protein sequence ID" value="JAT18164.1"/>
    <property type="molecule type" value="Transcribed_RNA"/>
</dbReference>
<reference evidence="2" key="1">
    <citation type="submission" date="2015-11" db="EMBL/GenBank/DDBJ databases">
        <title>De novo transcriptome assembly of four potential Pierce s Disease insect vectors from Arizona vineyards.</title>
        <authorList>
            <person name="Tassone E.E."/>
        </authorList>
    </citation>
    <scope>NUCLEOTIDE SEQUENCE</scope>
</reference>
<feature type="compositionally biased region" description="Polar residues" evidence="1">
    <location>
        <begin position="69"/>
        <end position="85"/>
    </location>
</feature>
<sequence length="102" mass="11205">MANPDDLDFEVLFVVGTLNTSFSSAFNDEQMDSEQEDLLIHNVSEIDGEEVNEQSDAPSPCAAPGIAPSQPSTINRPATTNTIPLSTPPLIKQFNFQNYKKY</sequence>
<evidence type="ECO:0000313" key="2">
    <source>
        <dbReference type="EMBL" id="JAT15978.1"/>
    </source>
</evidence>
<evidence type="ECO:0000313" key="3">
    <source>
        <dbReference type="EMBL" id="JAT18164.1"/>
    </source>
</evidence>